<accession>A0A370HEL0</accession>
<organism evidence="2 3">
    <name type="scientific">Nocardia mexicana</name>
    <dbReference type="NCBI Taxonomy" id="279262"/>
    <lineage>
        <taxon>Bacteria</taxon>
        <taxon>Bacillati</taxon>
        <taxon>Actinomycetota</taxon>
        <taxon>Actinomycetes</taxon>
        <taxon>Mycobacteriales</taxon>
        <taxon>Nocardiaceae</taxon>
        <taxon>Nocardia</taxon>
    </lineage>
</organism>
<evidence type="ECO:0000313" key="3">
    <source>
        <dbReference type="Proteomes" id="UP000255355"/>
    </source>
</evidence>
<sequence>MGKNPAQLNQKQVEVLQWVLDGCPEGVFTGFEHRATARALERRGLITITGKRRTWAAAITDVGRKWLAAPPVAVLRDESDADRLIVEVQEAGGRLVLEKDREVLEAHRRLVGMSLKSPLRPRGKRLEIISTGPYGSGPEAIVFTEHFDDLVDARPVPVPERIARYHPAVKAYVANKDWHYVSSDHVPRAAKILQAIATEAVARGIYAIAPVDARKGADAYEAHFLNGCHLALRTPVGVYGLTIKEIAAPGAPKIDPMKWRERQRMPAWIRHRGWEFIGTGRLELVVDGRWSRYKGDHYRDAKTVTVEDKLPEVFRSFEIHKLRADWQDQERERKESERRRRWEAAMAVAKERYFEHARWEHFKNCSREWQKITQHRRFLAAARDAAERYRGDDREAILHHLDDAERTLDGLDPILQPTRIAPDVPEPKPEDLKPFLKGWSPHGPDGPLW</sequence>
<name>A0A370HEL0_9NOCA</name>
<dbReference type="AlphaFoldDB" id="A0A370HEL0"/>
<gene>
    <name evidence="2" type="ORF">DFR68_103712</name>
</gene>
<proteinExistence type="predicted"/>
<keyword evidence="3" id="KW-1185">Reference proteome</keyword>
<comment type="caution">
    <text evidence="2">The sequence shown here is derived from an EMBL/GenBank/DDBJ whole genome shotgun (WGS) entry which is preliminary data.</text>
</comment>
<evidence type="ECO:0000256" key="1">
    <source>
        <dbReference type="SAM" id="MobiDB-lite"/>
    </source>
</evidence>
<feature type="region of interest" description="Disordered" evidence="1">
    <location>
        <begin position="417"/>
        <end position="449"/>
    </location>
</feature>
<protein>
    <recommendedName>
        <fullName evidence="4">PE-PGRS family protein</fullName>
    </recommendedName>
</protein>
<dbReference type="EMBL" id="QQAZ01000003">
    <property type="protein sequence ID" value="RDI53323.1"/>
    <property type="molecule type" value="Genomic_DNA"/>
</dbReference>
<evidence type="ECO:0008006" key="4">
    <source>
        <dbReference type="Google" id="ProtNLM"/>
    </source>
</evidence>
<evidence type="ECO:0000313" key="2">
    <source>
        <dbReference type="EMBL" id="RDI53323.1"/>
    </source>
</evidence>
<reference evidence="2 3" key="1">
    <citation type="submission" date="2018-07" db="EMBL/GenBank/DDBJ databases">
        <title>Genomic Encyclopedia of Type Strains, Phase IV (KMG-IV): sequencing the most valuable type-strain genomes for metagenomic binning, comparative biology and taxonomic classification.</title>
        <authorList>
            <person name="Goeker M."/>
        </authorList>
    </citation>
    <scope>NUCLEOTIDE SEQUENCE [LARGE SCALE GENOMIC DNA]</scope>
    <source>
        <strain evidence="2 3">DSM 44952</strain>
    </source>
</reference>
<feature type="compositionally biased region" description="Basic and acidic residues" evidence="1">
    <location>
        <begin position="425"/>
        <end position="434"/>
    </location>
</feature>
<dbReference type="Proteomes" id="UP000255355">
    <property type="component" value="Unassembled WGS sequence"/>
</dbReference>
<dbReference type="OrthoDB" id="3989267at2"/>
<dbReference type="RefSeq" id="WP_147288924.1">
    <property type="nucleotide sequence ID" value="NZ_QQAZ01000003.1"/>
</dbReference>